<gene>
    <name evidence="1" type="ORF">AVEN_84351_1</name>
</gene>
<proteinExistence type="predicted"/>
<accession>A0A4Y2TV74</accession>
<dbReference type="Proteomes" id="UP000499080">
    <property type="component" value="Unassembled WGS sequence"/>
</dbReference>
<comment type="caution">
    <text evidence="1">The sequence shown here is derived from an EMBL/GenBank/DDBJ whole genome shotgun (WGS) entry which is preliminary data.</text>
</comment>
<sequence length="86" mass="10224">MRRDGLVVRCRRRSRRVPGAKSHSTEENRVLGLLHVKSYARGHPACVVRKFGKGVRQLRCRPRHLRKWRRWKPQNSQNHNCFKTGL</sequence>
<reference evidence="1 2" key="1">
    <citation type="journal article" date="2019" name="Sci. Rep.">
        <title>Orb-weaving spider Araneus ventricosus genome elucidates the spidroin gene catalogue.</title>
        <authorList>
            <person name="Kono N."/>
            <person name="Nakamura H."/>
            <person name="Ohtoshi R."/>
            <person name="Moran D.A.P."/>
            <person name="Shinohara A."/>
            <person name="Yoshida Y."/>
            <person name="Fujiwara M."/>
            <person name="Mori M."/>
            <person name="Tomita M."/>
            <person name="Arakawa K."/>
        </authorList>
    </citation>
    <scope>NUCLEOTIDE SEQUENCE [LARGE SCALE GENOMIC DNA]</scope>
</reference>
<protein>
    <submittedName>
        <fullName evidence="1">Uncharacterized protein</fullName>
    </submittedName>
</protein>
<dbReference type="EMBL" id="BGPR01031234">
    <property type="protein sequence ID" value="GBO04182.1"/>
    <property type="molecule type" value="Genomic_DNA"/>
</dbReference>
<name>A0A4Y2TV74_ARAVE</name>
<organism evidence="1 2">
    <name type="scientific">Araneus ventricosus</name>
    <name type="common">Orbweaver spider</name>
    <name type="synonym">Epeira ventricosa</name>
    <dbReference type="NCBI Taxonomy" id="182803"/>
    <lineage>
        <taxon>Eukaryota</taxon>
        <taxon>Metazoa</taxon>
        <taxon>Ecdysozoa</taxon>
        <taxon>Arthropoda</taxon>
        <taxon>Chelicerata</taxon>
        <taxon>Arachnida</taxon>
        <taxon>Araneae</taxon>
        <taxon>Araneomorphae</taxon>
        <taxon>Entelegynae</taxon>
        <taxon>Araneoidea</taxon>
        <taxon>Araneidae</taxon>
        <taxon>Araneus</taxon>
    </lineage>
</organism>
<dbReference type="AlphaFoldDB" id="A0A4Y2TV74"/>
<evidence type="ECO:0000313" key="2">
    <source>
        <dbReference type="Proteomes" id="UP000499080"/>
    </source>
</evidence>
<keyword evidence="2" id="KW-1185">Reference proteome</keyword>
<evidence type="ECO:0000313" key="1">
    <source>
        <dbReference type="EMBL" id="GBO04182.1"/>
    </source>
</evidence>